<proteinExistence type="predicted"/>
<reference evidence="1" key="1">
    <citation type="submission" date="2023-03" db="EMBL/GenBank/DDBJ databases">
        <title>Massive genome expansion in bonnet fungi (Mycena s.s.) driven by repeated elements and novel gene families across ecological guilds.</title>
        <authorList>
            <consortium name="Lawrence Berkeley National Laboratory"/>
            <person name="Harder C.B."/>
            <person name="Miyauchi S."/>
            <person name="Viragh M."/>
            <person name="Kuo A."/>
            <person name="Thoen E."/>
            <person name="Andreopoulos B."/>
            <person name="Lu D."/>
            <person name="Skrede I."/>
            <person name="Drula E."/>
            <person name="Henrissat B."/>
            <person name="Morin E."/>
            <person name="Kohler A."/>
            <person name="Barry K."/>
            <person name="LaButti K."/>
            <person name="Morin E."/>
            <person name="Salamov A."/>
            <person name="Lipzen A."/>
            <person name="Mereny Z."/>
            <person name="Hegedus B."/>
            <person name="Baldrian P."/>
            <person name="Stursova M."/>
            <person name="Weitz H."/>
            <person name="Taylor A."/>
            <person name="Grigoriev I.V."/>
            <person name="Nagy L.G."/>
            <person name="Martin F."/>
            <person name="Kauserud H."/>
        </authorList>
    </citation>
    <scope>NUCLEOTIDE SEQUENCE</scope>
    <source>
        <strain evidence="1">CBHHK188m</strain>
    </source>
</reference>
<dbReference type="AlphaFoldDB" id="A0AAD7IQA9"/>
<evidence type="ECO:0000313" key="1">
    <source>
        <dbReference type="EMBL" id="KAJ7748206.1"/>
    </source>
</evidence>
<dbReference type="Proteomes" id="UP001215280">
    <property type="component" value="Unassembled WGS sequence"/>
</dbReference>
<accession>A0AAD7IQA9</accession>
<evidence type="ECO:0000313" key="2">
    <source>
        <dbReference type="Proteomes" id="UP001215280"/>
    </source>
</evidence>
<dbReference type="EMBL" id="JARJLG010000091">
    <property type="protein sequence ID" value="KAJ7748206.1"/>
    <property type="molecule type" value="Genomic_DNA"/>
</dbReference>
<keyword evidence="2" id="KW-1185">Reference proteome</keyword>
<organism evidence="1 2">
    <name type="scientific">Mycena maculata</name>
    <dbReference type="NCBI Taxonomy" id="230809"/>
    <lineage>
        <taxon>Eukaryota</taxon>
        <taxon>Fungi</taxon>
        <taxon>Dikarya</taxon>
        <taxon>Basidiomycota</taxon>
        <taxon>Agaricomycotina</taxon>
        <taxon>Agaricomycetes</taxon>
        <taxon>Agaricomycetidae</taxon>
        <taxon>Agaricales</taxon>
        <taxon>Marasmiineae</taxon>
        <taxon>Mycenaceae</taxon>
        <taxon>Mycena</taxon>
    </lineage>
</organism>
<name>A0AAD7IQA9_9AGAR</name>
<protein>
    <submittedName>
        <fullName evidence="1">Uncharacterized protein</fullName>
    </submittedName>
</protein>
<sequence>MLHLVAMGSAVTEQFTAAMVSIGIVPAVVAACIIEALDGGLLNVILALGLTARPMKTSGPGDCFPLLKKLLRKIIPGYLVYHPVALRMKAYFPGALSIAADPAFKKSAIFGLWEAFATPVERNLAAFDLFESKQYISSKVCGNVEVHNSDSAFGWEGKRCSRAAPAVAMHTTVRQNARRLIGIPDTENGVASSHRPVKFIYQNPGVDFLTVFDFTHGGDGPSWIDVRPLSEYAKTPEVPLRLAQLKRSGRRISRLLDGQFVVANALPPGLNFSDTGVYQMVLRRLRGLHLECEAAQVVEIY</sequence>
<gene>
    <name evidence="1" type="ORF">DFH07DRAFT_775824</name>
</gene>
<comment type="caution">
    <text evidence="1">The sequence shown here is derived from an EMBL/GenBank/DDBJ whole genome shotgun (WGS) entry which is preliminary data.</text>
</comment>